<evidence type="ECO:0000256" key="2">
    <source>
        <dbReference type="SAM" id="Phobius"/>
    </source>
</evidence>
<feature type="region of interest" description="Disordered" evidence="1">
    <location>
        <begin position="63"/>
        <end position="84"/>
    </location>
</feature>
<sequence length="84" mass="9426">MALFSSQGLTRIQEPSFNPQPRVISFPLISCPEGVGVAMQRILTELFFFFLIILSAKTAYALKKDKRKPPQSPLTGGNKMRRLT</sequence>
<dbReference type="AlphaFoldDB" id="A0A381T0F5"/>
<keyword evidence="2" id="KW-0812">Transmembrane</keyword>
<keyword evidence="2" id="KW-0472">Membrane</keyword>
<reference evidence="3" key="1">
    <citation type="submission" date="2018-05" db="EMBL/GenBank/DDBJ databases">
        <authorList>
            <person name="Lanie J.A."/>
            <person name="Ng W.-L."/>
            <person name="Kazmierczak K.M."/>
            <person name="Andrzejewski T.M."/>
            <person name="Davidsen T.M."/>
            <person name="Wayne K.J."/>
            <person name="Tettelin H."/>
            <person name="Glass J.I."/>
            <person name="Rusch D."/>
            <person name="Podicherti R."/>
            <person name="Tsui H.-C.T."/>
            <person name="Winkler M.E."/>
        </authorList>
    </citation>
    <scope>NUCLEOTIDE SEQUENCE</scope>
</reference>
<gene>
    <name evidence="3" type="ORF">METZ01_LOCUS62574</name>
</gene>
<dbReference type="EMBL" id="UINC01003844">
    <property type="protein sequence ID" value="SVA09720.1"/>
    <property type="molecule type" value="Genomic_DNA"/>
</dbReference>
<feature type="transmembrane region" description="Helical" evidence="2">
    <location>
        <begin position="42"/>
        <end position="62"/>
    </location>
</feature>
<organism evidence="3">
    <name type="scientific">marine metagenome</name>
    <dbReference type="NCBI Taxonomy" id="408172"/>
    <lineage>
        <taxon>unclassified sequences</taxon>
        <taxon>metagenomes</taxon>
        <taxon>ecological metagenomes</taxon>
    </lineage>
</organism>
<accession>A0A381T0F5</accession>
<evidence type="ECO:0000313" key="3">
    <source>
        <dbReference type="EMBL" id="SVA09720.1"/>
    </source>
</evidence>
<proteinExistence type="predicted"/>
<evidence type="ECO:0000256" key="1">
    <source>
        <dbReference type="SAM" id="MobiDB-lite"/>
    </source>
</evidence>
<name>A0A381T0F5_9ZZZZ</name>
<keyword evidence="2" id="KW-1133">Transmembrane helix</keyword>
<protein>
    <submittedName>
        <fullName evidence="3">Uncharacterized protein</fullName>
    </submittedName>
</protein>